<sequence>MQTVEQIQSNIEALPRAEYARLFHWLYEREAKEWNKEIENDASAGRLDFLMEEAKPNTAQRNLYEAYRNMAEDRVREAEALEWAENTCEDLGHEEG</sequence>
<dbReference type="AlphaFoldDB" id="A0A450Z6N9"/>
<dbReference type="EMBL" id="CAADFS010000078">
    <property type="protein sequence ID" value="VFK49454.1"/>
    <property type="molecule type" value="Genomic_DNA"/>
</dbReference>
<accession>A0A450Z6N9</accession>
<gene>
    <name evidence="1" type="ORF">BECKTC1821D_GA0114238_10782</name>
</gene>
<name>A0A450Z6N9_9GAMM</name>
<reference evidence="1" key="1">
    <citation type="submission" date="2019-02" db="EMBL/GenBank/DDBJ databases">
        <authorList>
            <person name="Gruber-Vodicka R. H."/>
            <person name="Seah K. B. B."/>
        </authorList>
    </citation>
    <scope>NUCLEOTIDE SEQUENCE</scope>
    <source>
        <strain evidence="1">BECK_BZ123</strain>
    </source>
</reference>
<proteinExistence type="predicted"/>
<evidence type="ECO:0000313" key="1">
    <source>
        <dbReference type="EMBL" id="VFK49454.1"/>
    </source>
</evidence>
<organism evidence="1">
    <name type="scientific">Candidatus Kentrum sp. TC</name>
    <dbReference type="NCBI Taxonomy" id="2126339"/>
    <lineage>
        <taxon>Bacteria</taxon>
        <taxon>Pseudomonadati</taxon>
        <taxon>Pseudomonadota</taxon>
        <taxon>Gammaproteobacteria</taxon>
        <taxon>Candidatus Kentrum</taxon>
    </lineage>
</organism>
<protein>
    <submittedName>
        <fullName evidence="1">Uncharacterized protein</fullName>
    </submittedName>
</protein>